<comment type="caution">
    <text evidence="1">The sequence shown here is derived from an EMBL/GenBank/DDBJ whole genome shotgun (WGS) entry which is preliminary data.</text>
</comment>
<protein>
    <submittedName>
        <fullName evidence="1">Uncharacterized protein</fullName>
    </submittedName>
</protein>
<sequence length="144" mass="17311">MLRRINRHSIIHGNRYHRFEGGYHRFSDRYHRFSNVYHRFSGSYHRFGPVYHRFVIFQWKKQSKERAFHVTTDSDEFTTDSSFFSGINYSPERYFALSPVRRWLPPILGPLSPVLERLSPILRQLSPIRTSLSPIRHFSVEEVI</sequence>
<dbReference type="Proteomes" id="UP001282284">
    <property type="component" value="Unassembled WGS sequence"/>
</dbReference>
<accession>A0ABU4G769</accession>
<evidence type="ECO:0000313" key="1">
    <source>
        <dbReference type="EMBL" id="MDW0112818.1"/>
    </source>
</evidence>
<reference evidence="1 2" key="1">
    <citation type="submission" date="2023-06" db="EMBL/GenBank/DDBJ databases">
        <title>Sporosarcina sp. nov., isolated from Korean traditional fermented seafood 'Jeotgal'.</title>
        <authorList>
            <person name="Yang A.I."/>
            <person name="Shin N.-R."/>
        </authorList>
    </citation>
    <scope>NUCLEOTIDE SEQUENCE [LARGE SCALE GENOMIC DNA]</scope>
    <source>
        <strain evidence="1 2">KCTC13119</strain>
    </source>
</reference>
<dbReference type="RefSeq" id="WP_317942759.1">
    <property type="nucleotide sequence ID" value="NZ_JAUBDI010000004.1"/>
</dbReference>
<gene>
    <name evidence="1" type="ORF">QT711_06445</name>
</gene>
<organism evidence="1 2">
    <name type="scientific">Sporosarcina saromensis</name>
    <dbReference type="NCBI Taxonomy" id="359365"/>
    <lineage>
        <taxon>Bacteria</taxon>
        <taxon>Bacillati</taxon>
        <taxon>Bacillota</taxon>
        <taxon>Bacilli</taxon>
        <taxon>Bacillales</taxon>
        <taxon>Caryophanaceae</taxon>
        <taxon>Sporosarcina</taxon>
    </lineage>
</organism>
<name>A0ABU4G769_9BACL</name>
<keyword evidence="2" id="KW-1185">Reference proteome</keyword>
<evidence type="ECO:0000313" key="2">
    <source>
        <dbReference type="Proteomes" id="UP001282284"/>
    </source>
</evidence>
<dbReference type="EMBL" id="JAUBDI010000004">
    <property type="protein sequence ID" value="MDW0112818.1"/>
    <property type="molecule type" value="Genomic_DNA"/>
</dbReference>
<proteinExistence type="predicted"/>